<dbReference type="GeneID" id="103059629"/>
<feature type="domain" description="DH" evidence="2">
    <location>
        <begin position="71"/>
        <end position="146"/>
    </location>
</feature>
<accession>A0A9F5J231</accession>
<reference evidence="4" key="1">
    <citation type="submission" date="2025-08" db="UniProtKB">
        <authorList>
            <consortium name="RefSeq"/>
        </authorList>
    </citation>
    <scope>IDENTIFICATION</scope>
    <source>
        <tissue evidence="4">Liver</tissue>
    </source>
</reference>
<dbReference type="RefSeq" id="XP_025025184.1">
    <property type="nucleotide sequence ID" value="XM_025169416.1"/>
</dbReference>
<dbReference type="InterPro" id="IPR000219">
    <property type="entry name" value="DH_dom"/>
</dbReference>
<dbReference type="PROSITE" id="PS50010">
    <property type="entry name" value="DH_2"/>
    <property type="match status" value="1"/>
</dbReference>
<evidence type="ECO:0000313" key="3">
    <source>
        <dbReference type="Proteomes" id="UP000695026"/>
    </source>
</evidence>
<dbReference type="Pfam" id="PF00621">
    <property type="entry name" value="RhoGEF"/>
    <property type="match status" value="1"/>
</dbReference>
<keyword evidence="3" id="KW-1185">Reference proteome</keyword>
<protein>
    <submittedName>
        <fullName evidence="4">Rho guanine nucleotide exchange factor 37</fullName>
    </submittedName>
</protein>
<sequence length="146" mass="16779">MLHLPGLGMQLSTRVQQNTPQRRVQEESRLEKGEAPNMANDSTEELPSKETSEDEEHIYETVLCLDKAEPNHQMAVDELITTEANYVHNLQLCIFDIHDHLQKKQLPEIDLEGLFSNIDDVLHVSKCLLKGLEDSVNQEHEQLFHI</sequence>
<evidence type="ECO:0000256" key="1">
    <source>
        <dbReference type="SAM" id="MobiDB-lite"/>
    </source>
</evidence>
<gene>
    <name evidence="4" type="primary">LOC103059629</name>
</gene>
<feature type="non-terminal residue" evidence="4">
    <location>
        <position position="146"/>
    </location>
</feature>
<dbReference type="Proteomes" id="UP000695026">
    <property type="component" value="Unplaced"/>
</dbReference>
<dbReference type="GO" id="GO:0005085">
    <property type="term" value="F:guanyl-nucleotide exchange factor activity"/>
    <property type="evidence" value="ECO:0007669"/>
    <property type="project" value="InterPro"/>
</dbReference>
<dbReference type="KEGG" id="pbi:103059629"/>
<feature type="compositionally biased region" description="Basic and acidic residues" evidence="1">
    <location>
        <begin position="23"/>
        <end position="34"/>
    </location>
</feature>
<dbReference type="InterPro" id="IPR051492">
    <property type="entry name" value="Dynamin-Rho_GEF"/>
</dbReference>
<name>A0A9F5J231_PYTBI</name>
<dbReference type="SUPFAM" id="SSF48065">
    <property type="entry name" value="DBL homology domain (DH-domain)"/>
    <property type="match status" value="1"/>
</dbReference>
<organism evidence="3 4">
    <name type="scientific">Python bivittatus</name>
    <name type="common">Burmese python</name>
    <name type="synonym">Python molurus bivittatus</name>
    <dbReference type="NCBI Taxonomy" id="176946"/>
    <lineage>
        <taxon>Eukaryota</taxon>
        <taxon>Metazoa</taxon>
        <taxon>Chordata</taxon>
        <taxon>Craniata</taxon>
        <taxon>Vertebrata</taxon>
        <taxon>Euteleostomi</taxon>
        <taxon>Lepidosauria</taxon>
        <taxon>Squamata</taxon>
        <taxon>Bifurcata</taxon>
        <taxon>Unidentata</taxon>
        <taxon>Episquamata</taxon>
        <taxon>Toxicofera</taxon>
        <taxon>Serpentes</taxon>
        <taxon>Henophidia</taxon>
        <taxon>Pythonidae</taxon>
        <taxon>Python</taxon>
    </lineage>
</organism>
<dbReference type="InterPro" id="IPR035899">
    <property type="entry name" value="DBL_dom_sf"/>
</dbReference>
<evidence type="ECO:0000313" key="4">
    <source>
        <dbReference type="RefSeq" id="XP_025025184.1"/>
    </source>
</evidence>
<dbReference type="PANTHER" id="PTHR22834">
    <property type="entry name" value="NUCLEAR FUSION PROTEIN FUS2"/>
    <property type="match status" value="1"/>
</dbReference>
<feature type="compositionally biased region" description="Polar residues" evidence="1">
    <location>
        <begin position="10"/>
        <end position="22"/>
    </location>
</feature>
<dbReference type="GO" id="GO:0005737">
    <property type="term" value="C:cytoplasm"/>
    <property type="evidence" value="ECO:0007669"/>
    <property type="project" value="TreeGrafter"/>
</dbReference>
<evidence type="ECO:0000259" key="2">
    <source>
        <dbReference type="PROSITE" id="PS50010"/>
    </source>
</evidence>
<dbReference type="PANTHER" id="PTHR22834:SF9">
    <property type="entry name" value="RHO GUANINE NUCLEOTIDE EXCHANGE FACTOR 37"/>
    <property type="match status" value="1"/>
</dbReference>
<dbReference type="OrthoDB" id="6244550at2759"/>
<dbReference type="Gene3D" id="1.20.900.10">
    <property type="entry name" value="Dbl homology (DH) domain"/>
    <property type="match status" value="1"/>
</dbReference>
<proteinExistence type="predicted"/>
<feature type="region of interest" description="Disordered" evidence="1">
    <location>
        <begin position="1"/>
        <end position="55"/>
    </location>
</feature>
<dbReference type="AlphaFoldDB" id="A0A9F5J231"/>